<gene>
    <name evidence="7" type="ORF">ACZ87_02961</name>
</gene>
<feature type="domain" description="Signal transduction histidine kinase dimerisation/phosphoacceptor" evidence="6">
    <location>
        <begin position="40"/>
        <end position="104"/>
    </location>
</feature>
<protein>
    <recommendedName>
        <fullName evidence="2">histidine kinase</fullName>
        <ecNumber evidence="2">2.7.13.3</ecNumber>
    </recommendedName>
</protein>
<comment type="catalytic activity">
    <reaction evidence="1">
        <text>ATP + protein L-histidine = ADP + protein N-phospho-L-histidine.</text>
        <dbReference type="EC" id="2.7.13.3"/>
    </reaction>
</comment>
<dbReference type="GO" id="GO:0005886">
    <property type="term" value="C:plasma membrane"/>
    <property type="evidence" value="ECO:0007669"/>
    <property type="project" value="TreeGrafter"/>
</dbReference>
<dbReference type="GO" id="GO:0005524">
    <property type="term" value="F:ATP binding"/>
    <property type="evidence" value="ECO:0007669"/>
    <property type="project" value="UniProtKB-KW"/>
</dbReference>
<evidence type="ECO:0000256" key="3">
    <source>
        <dbReference type="ARBA" id="ARBA00022553"/>
    </source>
</evidence>
<dbReference type="SMART" id="SM00388">
    <property type="entry name" value="HisKA"/>
    <property type="match status" value="1"/>
</dbReference>
<dbReference type="PANTHER" id="PTHR45436:SF4">
    <property type="entry name" value="SENSOR PROTEIN PHOQ"/>
    <property type="match status" value="1"/>
</dbReference>
<evidence type="ECO:0000259" key="6">
    <source>
        <dbReference type="SMART" id="SM00388"/>
    </source>
</evidence>
<evidence type="ECO:0000256" key="4">
    <source>
        <dbReference type="ARBA" id="ARBA00022679"/>
    </source>
</evidence>
<evidence type="ECO:0000256" key="1">
    <source>
        <dbReference type="ARBA" id="ARBA00000085"/>
    </source>
</evidence>
<dbReference type="Gene3D" id="1.10.287.130">
    <property type="match status" value="1"/>
</dbReference>
<dbReference type="InterPro" id="IPR050428">
    <property type="entry name" value="TCS_sensor_his_kinase"/>
</dbReference>
<dbReference type="Pfam" id="PF00512">
    <property type="entry name" value="HisKA"/>
    <property type="match status" value="1"/>
</dbReference>
<dbReference type="EMBL" id="LJAM02000413">
    <property type="protein sequence ID" value="RAP70233.1"/>
    <property type="molecule type" value="Genomic_DNA"/>
</dbReference>
<dbReference type="InterPro" id="IPR036097">
    <property type="entry name" value="HisK_dim/P_sf"/>
</dbReference>
<evidence type="ECO:0000256" key="5">
    <source>
        <dbReference type="ARBA" id="ARBA00022777"/>
    </source>
</evidence>
<keyword evidence="3" id="KW-0597">Phosphoprotein</keyword>
<reference evidence="7" key="1">
    <citation type="submission" date="2018-04" db="EMBL/GenBank/DDBJ databases">
        <title>Genomes of the Obligate Erwinia dacicola and Facultative Enterobacter sp. OLF Endosymbionts of the Olive Fruit fly, Bactrocera oleae.</title>
        <authorList>
            <person name="Estes A.M."/>
            <person name="Hearn D.J."/>
            <person name="Agarwal S."/>
            <person name="Pierson E.A."/>
            <person name="Dunning-Hotopp J.C."/>
        </authorList>
    </citation>
    <scope>NUCLEOTIDE SEQUENCE [LARGE SCALE GENOMIC DNA]</scope>
    <source>
        <strain evidence="7">Oroville</strain>
    </source>
</reference>
<sequence length="149" mass="16754">MRELENGSHETLDPAPPEELKGLVRNLNMLLDNERQRHTRYRTTLSDLTHSLKTPLAVLQTTLRSLRGGQNLSVEQAEPIMLEQISRISQQIGYYLHRASMQADHHALKRDLHSVPALLDSLCSALNKVCQCKLPAPVPVLSQHPVPSE</sequence>
<feature type="non-terminal residue" evidence="7">
    <location>
        <position position="149"/>
    </location>
</feature>
<proteinExistence type="predicted"/>
<dbReference type="InterPro" id="IPR003661">
    <property type="entry name" value="HisK_dim/P_dom"/>
</dbReference>
<evidence type="ECO:0000313" key="7">
    <source>
        <dbReference type="EMBL" id="RAP70233.1"/>
    </source>
</evidence>
<organism evidence="7 8">
    <name type="scientific">Candidatus Erwinia dacicola</name>
    <dbReference type="NCBI Taxonomy" id="252393"/>
    <lineage>
        <taxon>Bacteria</taxon>
        <taxon>Pseudomonadati</taxon>
        <taxon>Pseudomonadota</taxon>
        <taxon>Gammaproteobacteria</taxon>
        <taxon>Enterobacterales</taxon>
        <taxon>Erwiniaceae</taxon>
        <taxon>Erwinia</taxon>
    </lineage>
</organism>
<dbReference type="GO" id="GO:0000155">
    <property type="term" value="F:phosphorelay sensor kinase activity"/>
    <property type="evidence" value="ECO:0007669"/>
    <property type="project" value="InterPro"/>
</dbReference>
<dbReference type="PANTHER" id="PTHR45436">
    <property type="entry name" value="SENSOR HISTIDINE KINASE YKOH"/>
    <property type="match status" value="1"/>
</dbReference>
<accession>A0A328TLD8</accession>
<keyword evidence="8" id="KW-1185">Reference proteome</keyword>
<keyword evidence="4" id="KW-0808">Transferase</keyword>
<comment type="caution">
    <text evidence="7">The sequence shown here is derived from an EMBL/GenBank/DDBJ whole genome shotgun (WGS) entry which is preliminary data.</text>
</comment>
<dbReference type="AlphaFoldDB" id="A0A328TLD8"/>
<evidence type="ECO:0000256" key="2">
    <source>
        <dbReference type="ARBA" id="ARBA00012438"/>
    </source>
</evidence>
<evidence type="ECO:0000313" key="8">
    <source>
        <dbReference type="Proteomes" id="UP000244334"/>
    </source>
</evidence>
<dbReference type="EC" id="2.7.13.3" evidence="2"/>
<keyword evidence="5 7" id="KW-0418">Kinase</keyword>
<dbReference type="Proteomes" id="UP000244334">
    <property type="component" value="Unassembled WGS sequence"/>
</dbReference>
<dbReference type="CDD" id="cd00082">
    <property type="entry name" value="HisKA"/>
    <property type="match status" value="1"/>
</dbReference>
<dbReference type="SUPFAM" id="SSF47384">
    <property type="entry name" value="Homodimeric domain of signal transducing histidine kinase"/>
    <property type="match status" value="1"/>
</dbReference>
<name>A0A328TLD8_9GAMM</name>